<evidence type="ECO:0000313" key="5">
    <source>
        <dbReference type="Proteomes" id="UP000620064"/>
    </source>
</evidence>
<dbReference type="PANTHER" id="PTHR45526">
    <property type="entry name" value="TRANSCRIPTIONAL REGULATORY PROTEIN DPIA"/>
    <property type="match status" value="1"/>
</dbReference>
<keyword evidence="5" id="KW-1185">Reference proteome</keyword>
<proteinExistence type="predicted"/>
<dbReference type="InterPro" id="IPR051271">
    <property type="entry name" value="2C-system_Tx_regulators"/>
</dbReference>
<dbReference type="PROSITE" id="PS50930">
    <property type="entry name" value="HTH_LYTTR"/>
    <property type="match status" value="1"/>
</dbReference>
<dbReference type="PROSITE" id="PS50110">
    <property type="entry name" value="RESPONSE_REGULATORY"/>
    <property type="match status" value="1"/>
</dbReference>
<dbReference type="Pfam" id="PF00072">
    <property type="entry name" value="Response_reg"/>
    <property type="match status" value="1"/>
</dbReference>
<dbReference type="Gene3D" id="2.40.50.1020">
    <property type="entry name" value="LytTr DNA-binding domain"/>
    <property type="match status" value="1"/>
</dbReference>
<dbReference type="SUPFAM" id="SSF52172">
    <property type="entry name" value="CheY-like"/>
    <property type="match status" value="1"/>
</dbReference>
<evidence type="ECO:0000259" key="2">
    <source>
        <dbReference type="PROSITE" id="PS50110"/>
    </source>
</evidence>
<dbReference type="InterPro" id="IPR007492">
    <property type="entry name" value="LytTR_DNA-bd_dom"/>
</dbReference>
<gene>
    <name evidence="4" type="ORF">GCM10010992_08400</name>
</gene>
<keyword evidence="1" id="KW-0597">Phosphoprotein</keyword>
<accession>A0ABQ2NGH9</accession>
<dbReference type="PANTHER" id="PTHR45526:SF1">
    <property type="entry name" value="TRANSCRIPTIONAL REGULATORY PROTEIN DCUR-RELATED"/>
    <property type="match status" value="1"/>
</dbReference>
<dbReference type="InterPro" id="IPR011006">
    <property type="entry name" value="CheY-like_superfamily"/>
</dbReference>
<dbReference type="Gene3D" id="3.40.50.2300">
    <property type="match status" value="1"/>
</dbReference>
<protein>
    <submittedName>
        <fullName evidence="4">DNA-binding response regulator</fullName>
    </submittedName>
</protein>
<dbReference type="RefSeq" id="WP_188616842.1">
    <property type="nucleotide sequence ID" value="NZ_BMLV01000002.1"/>
</dbReference>
<evidence type="ECO:0000313" key="4">
    <source>
        <dbReference type="EMBL" id="GGP02750.1"/>
    </source>
</evidence>
<feature type="domain" description="HTH LytTR-type" evidence="3">
    <location>
        <begin position="133"/>
        <end position="231"/>
    </location>
</feature>
<feature type="modified residue" description="4-aspartylphosphate" evidence="1">
    <location>
        <position position="55"/>
    </location>
</feature>
<dbReference type="GO" id="GO:0003677">
    <property type="term" value="F:DNA binding"/>
    <property type="evidence" value="ECO:0007669"/>
    <property type="project" value="UniProtKB-KW"/>
</dbReference>
<dbReference type="EMBL" id="BMLV01000002">
    <property type="protein sequence ID" value="GGP02750.1"/>
    <property type="molecule type" value="Genomic_DNA"/>
</dbReference>
<feature type="domain" description="Response regulatory" evidence="2">
    <location>
        <begin position="4"/>
        <end position="117"/>
    </location>
</feature>
<comment type="caution">
    <text evidence="4">The sequence shown here is derived from an EMBL/GenBank/DDBJ whole genome shotgun (WGS) entry which is preliminary data.</text>
</comment>
<dbReference type="SMART" id="SM00448">
    <property type="entry name" value="REC"/>
    <property type="match status" value="1"/>
</dbReference>
<dbReference type="InterPro" id="IPR001789">
    <property type="entry name" value="Sig_transdc_resp-reg_receiver"/>
</dbReference>
<dbReference type="Proteomes" id="UP000620064">
    <property type="component" value="Unassembled WGS sequence"/>
</dbReference>
<dbReference type="Pfam" id="PF04397">
    <property type="entry name" value="LytTR"/>
    <property type="match status" value="1"/>
</dbReference>
<dbReference type="SMART" id="SM00850">
    <property type="entry name" value="LytTR"/>
    <property type="match status" value="1"/>
</dbReference>
<sequence>MKIKCIIVDDEPLAIEVLVNYFKNYSNFEVLGVFNNSVQALDFLNKNVVDVLFIDINMPLMSGFELIKLYSNKNNTKIIITTAYREFAAESYDLDVLDYLVKPIPMSRFIKSISKIENELKKGIVTPQKNDYIIIKVDKKMVKLGLDEIIFVEGMKEYVKVITAEKTYITHRTLTSISEELPENLFSRVHKSFTVSLNKINSIEGNLLNISGYKIPIGRKFTKEVKAKILE</sequence>
<organism evidence="4 5">
    <name type="scientific">Cloacibacterium rupense</name>
    <dbReference type="NCBI Taxonomy" id="517423"/>
    <lineage>
        <taxon>Bacteria</taxon>
        <taxon>Pseudomonadati</taxon>
        <taxon>Bacteroidota</taxon>
        <taxon>Flavobacteriia</taxon>
        <taxon>Flavobacteriales</taxon>
        <taxon>Weeksellaceae</taxon>
    </lineage>
</organism>
<evidence type="ECO:0000256" key="1">
    <source>
        <dbReference type="PROSITE-ProRule" id="PRU00169"/>
    </source>
</evidence>
<reference evidence="5" key="1">
    <citation type="journal article" date="2019" name="Int. J. Syst. Evol. Microbiol.">
        <title>The Global Catalogue of Microorganisms (GCM) 10K type strain sequencing project: providing services to taxonomists for standard genome sequencing and annotation.</title>
        <authorList>
            <consortium name="The Broad Institute Genomics Platform"/>
            <consortium name="The Broad Institute Genome Sequencing Center for Infectious Disease"/>
            <person name="Wu L."/>
            <person name="Ma J."/>
        </authorList>
    </citation>
    <scope>NUCLEOTIDE SEQUENCE [LARGE SCALE GENOMIC DNA]</scope>
    <source>
        <strain evidence="5">CGMCC 1.7656</strain>
    </source>
</reference>
<evidence type="ECO:0000259" key="3">
    <source>
        <dbReference type="PROSITE" id="PS50930"/>
    </source>
</evidence>
<keyword evidence="4" id="KW-0238">DNA-binding</keyword>
<name>A0ABQ2NGH9_9FLAO</name>